<dbReference type="InterPro" id="IPR050109">
    <property type="entry name" value="HTH-type_TetR-like_transc_reg"/>
</dbReference>
<dbReference type="RefSeq" id="WP_048552851.1">
    <property type="nucleotide sequence ID" value="NZ_HF570958.1"/>
</dbReference>
<evidence type="ECO:0000313" key="7">
    <source>
        <dbReference type="Proteomes" id="UP000035721"/>
    </source>
</evidence>
<evidence type="ECO:0000259" key="4">
    <source>
        <dbReference type="PROSITE" id="PS50977"/>
    </source>
</evidence>
<proteinExistence type="predicted"/>
<keyword evidence="1 2" id="KW-0238">DNA-binding</keyword>
<dbReference type="SUPFAM" id="SSF46689">
    <property type="entry name" value="Homeodomain-like"/>
    <property type="match status" value="1"/>
</dbReference>
<feature type="DNA-binding region" description="H-T-H motif" evidence="2">
    <location>
        <begin position="48"/>
        <end position="67"/>
    </location>
</feature>
<dbReference type="GO" id="GO:0003700">
    <property type="term" value="F:DNA-binding transcription factor activity"/>
    <property type="evidence" value="ECO:0007669"/>
    <property type="project" value="TreeGrafter"/>
</dbReference>
<dbReference type="InterPro" id="IPR001647">
    <property type="entry name" value="HTH_TetR"/>
</dbReference>
<feature type="region of interest" description="Disordered" evidence="3">
    <location>
        <begin position="1"/>
        <end position="28"/>
    </location>
</feature>
<dbReference type="Gene3D" id="1.10.357.10">
    <property type="entry name" value="Tetracycline Repressor, domain 2"/>
    <property type="match status" value="1"/>
</dbReference>
<dbReference type="EMBL" id="CAJB01000371">
    <property type="protein sequence ID" value="CCH79444.1"/>
    <property type="molecule type" value="Genomic_DNA"/>
</dbReference>
<comment type="caution">
    <text evidence="5">The sequence shown here is derived from an EMBL/GenBank/DDBJ whole genome shotgun (WGS) entry which is preliminary data.</text>
</comment>
<evidence type="ECO:0000313" key="6">
    <source>
        <dbReference type="EMBL" id="CCH79444.1"/>
    </source>
</evidence>
<dbReference type="STRING" id="1194083.BN12_1110004"/>
<evidence type="ECO:0000256" key="3">
    <source>
        <dbReference type="SAM" id="MobiDB-lite"/>
    </source>
</evidence>
<dbReference type="Pfam" id="PF00440">
    <property type="entry name" value="TetR_N"/>
    <property type="match status" value="1"/>
</dbReference>
<dbReference type="PANTHER" id="PTHR30055">
    <property type="entry name" value="HTH-TYPE TRANSCRIPTIONAL REGULATOR RUTR"/>
    <property type="match status" value="1"/>
</dbReference>
<feature type="domain" description="HTH tetR-type" evidence="4">
    <location>
        <begin position="26"/>
        <end position="85"/>
    </location>
</feature>
<protein>
    <submittedName>
        <fullName evidence="5">Putative Regulatory protein TetR</fullName>
    </submittedName>
</protein>
<dbReference type="GO" id="GO:0000976">
    <property type="term" value="F:transcription cis-regulatory region binding"/>
    <property type="evidence" value="ECO:0007669"/>
    <property type="project" value="TreeGrafter"/>
</dbReference>
<organism evidence="5 7">
    <name type="scientific">Nostocoides japonicum T1-X7</name>
    <dbReference type="NCBI Taxonomy" id="1194083"/>
    <lineage>
        <taxon>Bacteria</taxon>
        <taxon>Bacillati</taxon>
        <taxon>Actinomycetota</taxon>
        <taxon>Actinomycetes</taxon>
        <taxon>Micrococcales</taxon>
        <taxon>Intrasporangiaceae</taxon>
        <taxon>Nostocoides</taxon>
    </lineage>
</organism>
<dbReference type="EMBL" id="CAJB01000015">
    <property type="protein sequence ID" value="CCH76181.1"/>
    <property type="molecule type" value="Genomic_DNA"/>
</dbReference>
<evidence type="ECO:0000313" key="5">
    <source>
        <dbReference type="EMBL" id="CCH76181.1"/>
    </source>
</evidence>
<dbReference type="PROSITE" id="PS50977">
    <property type="entry name" value="HTH_TETR_2"/>
    <property type="match status" value="1"/>
</dbReference>
<reference evidence="5" key="1">
    <citation type="submission" date="2012-05" db="EMBL/GenBank/DDBJ databases">
        <authorList>
            <person name="McIlroy S."/>
        </authorList>
    </citation>
    <scope>NUCLEOTIDE SEQUENCE</scope>
    <source>
        <strain evidence="5">T1-X7</strain>
    </source>
</reference>
<evidence type="ECO:0000256" key="2">
    <source>
        <dbReference type="PROSITE-ProRule" id="PRU00335"/>
    </source>
</evidence>
<feature type="compositionally biased region" description="Basic and acidic residues" evidence="3">
    <location>
        <begin position="1"/>
        <end position="21"/>
    </location>
</feature>
<sequence length="230" mass="24556">MAGVKDEGAARSRNPADESGRARQRRRTRAAIVDATMRLLVDGSGTPGVNEIAAAADVSRRTVYQYFPTLDQLLLDATLGLLTQTDVDAAIDAAGAGHGAATERVEAMIAALGEAAATSLPLGRSLIRLTVEDGDGQPRSADTPRRGYRRVTWIERAIAPLRDELDDDLFEQLVSGLAMVLGWEALIVLEDLRALDGPAQTRTSAWAARALIRATLEEQAARDARDGARG</sequence>
<gene>
    <name evidence="5" type="ORF">BN12_1110004</name>
    <name evidence="6" type="ORF">BN12_4320003</name>
</gene>
<name>A0A077LT59_9MICO</name>
<keyword evidence="7" id="KW-1185">Reference proteome</keyword>
<dbReference type="InterPro" id="IPR009057">
    <property type="entry name" value="Homeodomain-like_sf"/>
</dbReference>
<reference evidence="5 7" key="2">
    <citation type="journal article" date="2013" name="ISME J.">
        <title>A metabolic model for members of the genus Tetrasphaera involved in enhanced biological phosphorus removal.</title>
        <authorList>
            <person name="Kristiansen R."/>
            <person name="Nguyen H.T.T."/>
            <person name="Saunders A.M."/>
            <person name="Nielsen J.L."/>
            <person name="Wimmer R."/>
            <person name="Le V.Q."/>
            <person name="McIlroy S.J."/>
            <person name="Petrovski S."/>
            <person name="Seviour R.J."/>
            <person name="Calteau A."/>
            <person name="Nielsen K.L."/>
            <person name="Nielsen P.H."/>
        </authorList>
    </citation>
    <scope>NUCLEOTIDE SEQUENCE [LARGE SCALE GENOMIC DNA]</scope>
    <source>
        <strain evidence="5 7">T1-X7</strain>
    </source>
</reference>
<evidence type="ECO:0000256" key="1">
    <source>
        <dbReference type="ARBA" id="ARBA00023125"/>
    </source>
</evidence>
<dbReference type="AlphaFoldDB" id="A0A077LT59"/>
<dbReference type="PANTHER" id="PTHR30055:SF226">
    <property type="entry name" value="HTH-TYPE TRANSCRIPTIONAL REGULATOR PKSA"/>
    <property type="match status" value="1"/>
</dbReference>
<dbReference type="Proteomes" id="UP000035721">
    <property type="component" value="Unassembled WGS sequence"/>
</dbReference>
<accession>A0A077LT59</accession>